<evidence type="ECO:0000313" key="2">
    <source>
        <dbReference type="Proteomes" id="UP000235145"/>
    </source>
</evidence>
<organism evidence="1 2">
    <name type="scientific">Lactuca sativa</name>
    <name type="common">Garden lettuce</name>
    <dbReference type="NCBI Taxonomy" id="4236"/>
    <lineage>
        <taxon>Eukaryota</taxon>
        <taxon>Viridiplantae</taxon>
        <taxon>Streptophyta</taxon>
        <taxon>Embryophyta</taxon>
        <taxon>Tracheophyta</taxon>
        <taxon>Spermatophyta</taxon>
        <taxon>Magnoliopsida</taxon>
        <taxon>eudicotyledons</taxon>
        <taxon>Gunneridae</taxon>
        <taxon>Pentapetalae</taxon>
        <taxon>asterids</taxon>
        <taxon>campanulids</taxon>
        <taxon>Asterales</taxon>
        <taxon>Asteraceae</taxon>
        <taxon>Cichorioideae</taxon>
        <taxon>Cichorieae</taxon>
        <taxon>Lactucinae</taxon>
        <taxon>Lactuca</taxon>
    </lineage>
</organism>
<name>A0A9R1W5K5_LACSA</name>
<dbReference type="Proteomes" id="UP000235145">
    <property type="component" value="Unassembled WGS sequence"/>
</dbReference>
<sequence>MASISSSPCTAEDIFKDYSGRHGGIVRALVHVKNCLRVEVSVMIESGGVSHSMLLSEVETSFYHIDSSHDHSLTFDIRGGTRFSSSKSINFTADISKGPLYVTMEKVMDAFSRAREICIFVLTLILLRVRSWSELVDPNLNLMWQAVYESLIPLSRRTVSMVRVEVQNTDDAIKDDKIVGNPYRDSGTNLILLSDDDTRFMPYRTDNFSNETVIHSYTSFPYAWDEPSYPHRLTVEVLSIIDSSYHLFDDIKIPWSPAGLITCMTHGITSLLSNTTRLGGMGEFLHGDAVLDCCFHDDTSGFSASADNTVTSYIPFTSLRLVFYNEREDLLGRHDAPVRCIEYSYAIDIQVDDENIVPRPSVS</sequence>
<dbReference type="AlphaFoldDB" id="A0A9R1W5K5"/>
<comment type="caution">
    <text evidence="1">The sequence shown here is derived from an EMBL/GenBank/DDBJ whole genome shotgun (WGS) entry which is preliminary data.</text>
</comment>
<gene>
    <name evidence="1" type="ORF">LSAT_V11C300143910</name>
</gene>
<proteinExistence type="predicted"/>
<accession>A0A9R1W5K5</accession>
<reference evidence="1 2" key="1">
    <citation type="journal article" date="2017" name="Nat. Commun.">
        <title>Genome assembly with in vitro proximity ligation data and whole-genome triplication in lettuce.</title>
        <authorList>
            <person name="Reyes-Chin-Wo S."/>
            <person name="Wang Z."/>
            <person name="Yang X."/>
            <person name="Kozik A."/>
            <person name="Arikit S."/>
            <person name="Song C."/>
            <person name="Xia L."/>
            <person name="Froenicke L."/>
            <person name="Lavelle D.O."/>
            <person name="Truco M.J."/>
            <person name="Xia R."/>
            <person name="Zhu S."/>
            <person name="Xu C."/>
            <person name="Xu H."/>
            <person name="Xu X."/>
            <person name="Cox K."/>
            <person name="Korf I."/>
            <person name="Meyers B.C."/>
            <person name="Michelmore R.W."/>
        </authorList>
    </citation>
    <scope>NUCLEOTIDE SEQUENCE [LARGE SCALE GENOMIC DNA]</scope>
    <source>
        <strain evidence="2">cv. Salinas</strain>
        <tissue evidence="1">Seedlings</tissue>
    </source>
</reference>
<dbReference type="PANTHER" id="PTHR16166:SF143">
    <property type="entry name" value="PROTEIN SORTING-ASSOCIATED PROTEIN, PUTATIVE (DUF1162)-RELATED"/>
    <property type="match status" value="1"/>
</dbReference>
<protein>
    <submittedName>
        <fullName evidence="1">Uncharacterized protein</fullName>
    </submittedName>
</protein>
<keyword evidence="2" id="KW-1185">Reference proteome</keyword>
<dbReference type="EMBL" id="NBSK02000003">
    <property type="protein sequence ID" value="KAJ0217533.1"/>
    <property type="molecule type" value="Genomic_DNA"/>
</dbReference>
<evidence type="ECO:0000313" key="1">
    <source>
        <dbReference type="EMBL" id="KAJ0217533.1"/>
    </source>
</evidence>
<dbReference type="PANTHER" id="PTHR16166">
    <property type="entry name" value="VACUOLAR PROTEIN SORTING-ASSOCIATED PROTEIN VPS13"/>
    <property type="match status" value="1"/>
</dbReference>
<dbReference type="InterPro" id="IPR026847">
    <property type="entry name" value="VPS13"/>
</dbReference>